<dbReference type="InterPro" id="IPR036388">
    <property type="entry name" value="WH-like_DNA-bd_sf"/>
</dbReference>
<gene>
    <name evidence="5" type="ORF">AO703_15840</name>
</gene>
<keyword evidence="3" id="KW-1133">Transmembrane helix</keyword>
<keyword evidence="3" id="KW-0812">Transmembrane</keyword>
<feature type="transmembrane region" description="Helical" evidence="3">
    <location>
        <begin position="160"/>
        <end position="182"/>
    </location>
</feature>
<dbReference type="AlphaFoldDB" id="A0A806XJV6"/>
<evidence type="ECO:0000259" key="4">
    <source>
        <dbReference type="PROSITE" id="PS51755"/>
    </source>
</evidence>
<dbReference type="Gene3D" id="3.40.50.11830">
    <property type="match status" value="1"/>
</dbReference>
<evidence type="ECO:0000313" key="6">
    <source>
        <dbReference type="Proteomes" id="UP000069162"/>
    </source>
</evidence>
<evidence type="ECO:0000256" key="3">
    <source>
        <dbReference type="SAM" id="Phobius"/>
    </source>
</evidence>
<dbReference type="EMBL" id="CP012871">
    <property type="protein sequence ID" value="ALR78961.1"/>
    <property type="molecule type" value="Genomic_DNA"/>
</dbReference>
<dbReference type="SUPFAM" id="SSF46894">
    <property type="entry name" value="C-terminal effector domain of the bipartite response regulators"/>
    <property type="match status" value="1"/>
</dbReference>
<dbReference type="CDD" id="cd00383">
    <property type="entry name" value="trans_reg_C"/>
    <property type="match status" value="1"/>
</dbReference>
<dbReference type="InterPro" id="IPR016032">
    <property type="entry name" value="Sig_transdc_resp-reg_C-effctor"/>
</dbReference>
<dbReference type="GO" id="GO:0003677">
    <property type="term" value="F:DNA binding"/>
    <property type="evidence" value="ECO:0007669"/>
    <property type="project" value="UniProtKB-UniRule"/>
</dbReference>
<evidence type="ECO:0000256" key="2">
    <source>
        <dbReference type="PROSITE-ProRule" id="PRU01091"/>
    </source>
</evidence>
<dbReference type="NCBIfam" id="NF007540">
    <property type="entry name" value="PRK10153.1"/>
    <property type="match status" value="1"/>
</dbReference>
<keyword evidence="1 2" id="KW-0238">DNA-binding</keyword>
<dbReference type="InterPro" id="IPR040970">
    <property type="entry name" value="CadC_C1"/>
</dbReference>
<accession>A0A806XJV6</accession>
<proteinExistence type="predicted"/>
<dbReference type="GO" id="GO:0000160">
    <property type="term" value="P:phosphorelay signal transduction system"/>
    <property type="evidence" value="ECO:0007669"/>
    <property type="project" value="InterPro"/>
</dbReference>
<dbReference type="KEGG" id="kle:AO703_15840"/>
<dbReference type="Pfam" id="PF00486">
    <property type="entry name" value="Trans_reg_C"/>
    <property type="match status" value="1"/>
</dbReference>
<protein>
    <submittedName>
        <fullName evidence="5">Transcriptional regulator</fullName>
    </submittedName>
</protein>
<sequence>MQQPVVLIGEWLVTPSINQISRQGRQLTLEPRLIDLLVYFAHHPDEVLSRDELIDNVWTRNVVTSHVVTQSISELRKSLKDGDDSSPEYIVTVPKRGYKLTATVIWCSEEGVELTSTPPTPVLPLPEAPPPGAALPAAAYAPAAEAPGQKPEKRKRIATFWVWCLFLLALGTCVALVALSTISSHPPVTKTRLLLNPRDIDIRLMNGNSCNNWASQRSYAVGLGSLITTSLNTFSTFMVHDKTNYNINEPSSSGKTLTIEFVNQRHYRAQQCFMSVQLVDNADGSVMLDKRYFITNDNQLSIQNDLMNSLSESLTQPWPERMQAMLKQFQPLQSMSLSHFYEAHQLLMNGDVDSLGKASSILDGIIKQSPEFTYAWAEKALVDVLRHSQQPLDDKQLADLYAEVNRVSEMPGIKATSVFYQIKTIDLLGKGNVNGAYDAINTGIDLEMSWLNYVLLGKVHEMKGENRLAADAYITAFNLRPGENTLYWIENGVFQTSVTRVVPYLDNFLSSE</sequence>
<dbReference type="Pfam" id="PF18500">
    <property type="entry name" value="CadC_C1"/>
    <property type="match status" value="1"/>
</dbReference>
<keyword evidence="3" id="KW-0472">Membrane</keyword>
<dbReference type="SMART" id="SM00862">
    <property type="entry name" value="Trans_reg_C"/>
    <property type="match status" value="1"/>
</dbReference>
<organism evidence="5 6">
    <name type="scientific">[Enterobacter] lignolyticus</name>
    <dbReference type="NCBI Taxonomy" id="1334193"/>
    <lineage>
        <taxon>Bacteria</taxon>
        <taxon>Pseudomonadati</taxon>
        <taxon>Pseudomonadota</taxon>
        <taxon>Gammaproteobacteria</taxon>
        <taxon>Enterobacterales</taxon>
        <taxon>Enterobacteriaceae</taxon>
        <taxon>Pluralibacter</taxon>
    </lineage>
</organism>
<reference evidence="6" key="1">
    <citation type="submission" date="2015-10" db="EMBL/GenBank/DDBJ databases">
        <title>Complete Genome Sequencing of Klebsiella sp. strain G5.</title>
        <authorList>
            <person name="Chan K.-G."/>
            <person name="Chen J.-W."/>
        </authorList>
    </citation>
    <scope>NUCLEOTIDE SEQUENCE [LARGE SCALE GENOMIC DNA]</scope>
    <source>
        <strain evidence="6">G5</strain>
    </source>
</reference>
<dbReference type="PROSITE" id="PS51755">
    <property type="entry name" value="OMPR_PHOB"/>
    <property type="match status" value="1"/>
</dbReference>
<dbReference type="OrthoDB" id="6311790at2"/>
<dbReference type="InterPro" id="IPR001867">
    <property type="entry name" value="OmpR/PhoB-type_DNA-bd"/>
</dbReference>
<name>A0A806XJV6_9ENTR</name>
<dbReference type="GO" id="GO:0006355">
    <property type="term" value="P:regulation of DNA-templated transcription"/>
    <property type="evidence" value="ECO:0007669"/>
    <property type="project" value="InterPro"/>
</dbReference>
<feature type="DNA-binding region" description="OmpR/PhoB-type" evidence="2">
    <location>
        <begin position="3"/>
        <end position="102"/>
    </location>
</feature>
<dbReference type="OMA" id="VIWCTEE"/>
<evidence type="ECO:0000256" key="1">
    <source>
        <dbReference type="ARBA" id="ARBA00023125"/>
    </source>
</evidence>
<dbReference type="InterPro" id="IPR011990">
    <property type="entry name" value="TPR-like_helical_dom_sf"/>
</dbReference>
<dbReference type="RefSeq" id="WP_013365212.1">
    <property type="nucleotide sequence ID" value="NZ_CP012871.1"/>
</dbReference>
<dbReference type="Gene3D" id="1.25.40.10">
    <property type="entry name" value="Tetratricopeptide repeat domain"/>
    <property type="match status" value="1"/>
</dbReference>
<evidence type="ECO:0000313" key="5">
    <source>
        <dbReference type="EMBL" id="ALR78961.1"/>
    </source>
</evidence>
<feature type="domain" description="OmpR/PhoB-type" evidence="4">
    <location>
        <begin position="3"/>
        <end position="102"/>
    </location>
</feature>
<dbReference type="Proteomes" id="UP000069162">
    <property type="component" value="Chromosome"/>
</dbReference>
<dbReference type="Gene3D" id="1.10.10.10">
    <property type="entry name" value="Winged helix-like DNA-binding domain superfamily/Winged helix DNA-binding domain"/>
    <property type="match status" value="1"/>
</dbReference>